<proteinExistence type="inferred from homology"/>
<keyword evidence="8" id="KW-1185">Reference proteome</keyword>
<gene>
    <name evidence="7" type="ORF">LLUT_LOCUS14993</name>
</gene>
<dbReference type="InterPro" id="IPR058980">
    <property type="entry name" value="Glyco_transf_N"/>
</dbReference>
<organism evidence="7 8">
    <name type="scientific">Lupinus luteus</name>
    <name type="common">European yellow lupine</name>
    <dbReference type="NCBI Taxonomy" id="3873"/>
    <lineage>
        <taxon>Eukaryota</taxon>
        <taxon>Viridiplantae</taxon>
        <taxon>Streptophyta</taxon>
        <taxon>Embryophyta</taxon>
        <taxon>Tracheophyta</taxon>
        <taxon>Spermatophyta</taxon>
        <taxon>Magnoliopsida</taxon>
        <taxon>eudicotyledons</taxon>
        <taxon>Gunneridae</taxon>
        <taxon>Pentapetalae</taxon>
        <taxon>rosids</taxon>
        <taxon>fabids</taxon>
        <taxon>Fabales</taxon>
        <taxon>Fabaceae</taxon>
        <taxon>Papilionoideae</taxon>
        <taxon>50 kb inversion clade</taxon>
        <taxon>genistoids sensu lato</taxon>
        <taxon>core genistoids</taxon>
        <taxon>Genisteae</taxon>
        <taxon>Lupinus</taxon>
    </lineage>
</organism>
<dbReference type="PANTHER" id="PTHR48047">
    <property type="entry name" value="GLYCOSYLTRANSFERASE"/>
    <property type="match status" value="1"/>
</dbReference>
<dbReference type="InterPro" id="IPR002213">
    <property type="entry name" value="UDP_glucos_trans"/>
</dbReference>
<dbReference type="Gene3D" id="3.40.50.2000">
    <property type="entry name" value="Glycogen Phosphorylase B"/>
    <property type="match status" value="2"/>
</dbReference>
<comment type="similarity">
    <text evidence="1 4">Belongs to the UDP-glycosyltransferase family.</text>
</comment>
<feature type="domain" description="Glycosyltransferase N-terminal" evidence="6">
    <location>
        <begin position="11"/>
        <end position="255"/>
    </location>
</feature>
<evidence type="ECO:0000256" key="2">
    <source>
        <dbReference type="ARBA" id="ARBA00022676"/>
    </source>
</evidence>
<dbReference type="SUPFAM" id="SSF53756">
    <property type="entry name" value="UDP-Glycosyltransferase/glycogen phosphorylase"/>
    <property type="match status" value="1"/>
</dbReference>
<dbReference type="InterPro" id="IPR035595">
    <property type="entry name" value="UDP_glycos_trans_CS"/>
</dbReference>
<accession>A0AAV1WX70</accession>
<dbReference type="Pfam" id="PF00201">
    <property type="entry name" value="UDPGT"/>
    <property type="match status" value="1"/>
</dbReference>
<evidence type="ECO:0000256" key="3">
    <source>
        <dbReference type="ARBA" id="ARBA00022679"/>
    </source>
</evidence>
<dbReference type="Pfam" id="PF26168">
    <property type="entry name" value="Glyco_transf_N"/>
    <property type="match status" value="1"/>
</dbReference>
<keyword evidence="3 4" id="KW-0808">Transferase</keyword>
<dbReference type="PANTHER" id="PTHR48047:SF107">
    <property type="entry name" value="UDP-GLYCOSYLTRANSFERASE 92A1-LIKE"/>
    <property type="match status" value="1"/>
</dbReference>
<evidence type="ECO:0000256" key="1">
    <source>
        <dbReference type="ARBA" id="ARBA00009995"/>
    </source>
</evidence>
<name>A0AAV1WX70_LUPLU</name>
<protein>
    <recommendedName>
        <fullName evidence="5">Glycosyltransferase</fullName>
        <ecNumber evidence="5">2.4.1.-</ecNumber>
    </recommendedName>
</protein>
<evidence type="ECO:0000313" key="7">
    <source>
        <dbReference type="EMBL" id="CAL0313933.1"/>
    </source>
</evidence>
<dbReference type="FunFam" id="3.40.50.2000:FF:000064">
    <property type="entry name" value="Glycosyltransferase"/>
    <property type="match status" value="1"/>
</dbReference>
<sequence length="535" mass="60033">MADTRNGEGYHIVLVPFTAHGHLIPFLALARQILERTNLTITIATTPLNIQYLHSAISSSPHNNIHLAELPFNSTLNGLPPNIENAEKLPLPHIIKLFHASKSLETPLRSLLSKITQQEGHPPLCIISDVFLGWVSNVATSFGINNISFTTCGAYGTLAYISMWSNLPHRKVESENFWVPGFPQNYTFHVSQLHKHIREADGSDAWSRFFIPQIALSMKSNGWICNTVEEIEPLGLKLLRNYLQLPVWTVGPLQPPTSHKSSKNHAGKESGIPLEACIEWLDSKDQSSVLYICFGSQNTISATQMMALAEGLEESEKPFIWVIRPPFGFDMNGEFIEKWLPKGFEKRIRESKKGLLVHKWGPQLEILSHKSISAFMSHCGWNSVLESLSQGVPIIGWPLAAEQAYNVKMLVEEMGVSLELARGVDSVVSKENVRKVIQVVMDQELGKGKEMKDKANQIAVHLREAIVEKGEEKGSSQKSLDDLQVAMDHRINPIIRLNTRLSKSKFNLVYCCVYDSGILFHSTTRFERIADLYLV</sequence>
<dbReference type="CDD" id="cd03784">
    <property type="entry name" value="GT1_Gtf-like"/>
    <property type="match status" value="1"/>
</dbReference>
<evidence type="ECO:0000313" key="8">
    <source>
        <dbReference type="Proteomes" id="UP001497480"/>
    </source>
</evidence>
<dbReference type="AlphaFoldDB" id="A0AAV1WX70"/>
<dbReference type="PROSITE" id="PS00375">
    <property type="entry name" value="UDPGT"/>
    <property type="match status" value="1"/>
</dbReference>
<dbReference type="EMBL" id="CAXHTB010000010">
    <property type="protein sequence ID" value="CAL0313933.1"/>
    <property type="molecule type" value="Genomic_DNA"/>
</dbReference>
<comment type="caution">
    <text evidence="7">The sequence shown here is derived from an EMBL/GenBank/DDBJ whole genome shotgun (WGS) entry which is preliminary data.</text>
</comment>
<evidence type="ECO:0000256" key="5">
    <source>
        <dbReference type="RuleBase" id="RU362057"/>
    </source>
</evidence>
<keyword evidence="2 4" id="KW-0328">Glycosyltransferase</keyword>
<evidence type="ECO:0000259" key="6">
    <source>
        <dbReference type="Pfam" id="PF26168"/>
    </source>
</evidence>
<dbReference type="GO" id="GO:0035251">
    <property type="term" value="F:UDP-glucosyltransferase activity"/>
    <property type="evidence" value="ECO:0007669"/>
    <property type="project" value="TreeGrafter"/>
</dbReference>
<dbReference type="EC" id="2.4.1.-" evidence="5"/>
<dbReference type="FunFam" id="3.40.50.2000:FF:000103">
    <property type="entry name" value="Glycosyltransferase"/>
    <property type="match status" value="1"/>
</dbReference>
<dbReference type="Proteomes" id="UP001497480">
    <property type="component" value="Unassembled WGS sequence"/>
</dbReference>
<reference evidence="7 8" key="1">
    <citation type="submission" date="2024-03" db="EMBL/GenBank/DDBJ databases">
        <authorList>
            <person name="Martinez-Hernandez J."/>
        </authorList>
    </citation>
    <scope>NUCLEOTIDE SEQUENCE [LARGE SCALE GENOMIC DNA]</scope>
</reference>
<evidence type="ECO:0000256" key="4">
    <source>
        <dbReference type="RuleBase" id="RU003718"/>
    </source>
</evidence>